<dbReference type="PANTHER" id="PTHR10344">
    <property type="entry name" value="THYMIDYLATE KINASE"/>
    <property type="match status" value="1"/>
</dbReference>
<evidence type="ECO:0000256" key="7">
    <source>
        <dbReference type="ARBA" id="ARBA00022777"/>
    </source>
</evidence>
<dbReference type="HAMAP" id="MF_00165">
    <property type="entry name" value="Thymidylate_kinase"/>
    <property type="match status" value="1"/>
</dbReference>
<comment type="similarity">
    <text evidence="1 12">Belongs to the thymidylate kinase family.</text>
</comment>
<accession>A0A0W0ZWC9</accession>
<comment type="catalytic activity">
    <reaction evidence="10 12">
        <text>dTMP + ATP = dTDP + ADP</text>
        <dbReference type="Rhea" id="RHEA:13517"/>
        <dbReference type="ChEBI" id="CHEBI:30616"/>
        <dbReference type="ChEBI" id="CHEBI:58369"/>
        <dbReference type="ChEBI" id="CHEBI:63528"/>
        <dbReference type="ChEBI" id="CHEBI:456216"/>
        <dbReference type="EC" id="2.7.4.9"/>
    </reaction>
</comment>
<keyword evidence="4 12" id="KW-0808">Transferase</keyword>
<keyword evidence="6 12" id="KW-0547">Nucleotide-binding</keyword>
<evidence type="ECO:0000256" key="3">
    <source>
        <dbReference type="ARBA" id="ARBA00017144"/>
    </source>
</evidence>
<dbReference type="GO" id="GO:0005524">
    <property type="term" value="F:ATP binding"/>
    <property type="evidence" value="ECO:0007669"/>
    <property type="project" value="UniProtKB-UniRule"/>
</dbReference>
<dbReference type="GO" id="GO:0006235">
    <property type="term" value="P:dTTP biosynthetic process"/>
    <property type="evidence" value="ECO:0007669"/>
    <property type="project" value="UniProtKB-UniRule"/>
</dbReference>
<dbReference type="SUPFAM" id="SSF52540">
    <property type="entry name" value="P-loop containing nucleoside triphosphate hydrolases"/>
    <property type="match status" value="1"/>
</dbReference>
<evidence type="ECO:0000256" key="8">
    <source>
        <dbReference type="ARBA" id="ARBA00022840"/>
    </source>
</evidence>
<evidence type="ECO:0000256" key="12">
    <source>
        <dbReference type="HAMAP-Rule" id="MF_00165"/>
    </source>
</evidence>
<feature type="domain" description="Thymidylate kinase-like" evidence="13">
    <location>
        <begin position="11"/>
        <end position="200"/>
    </location>
</feature>
<dbReference type="Pfam" id="PF02223">
    <property type="entry name" value="Thymidylate_kin"/>
    <property type="match status" value="1"/>
</dbReference>
<dbReference type="NCBIfam" id="TIGR00041">
    <property type="entry name" value="DTMP_kinase"/>
    <property type="match status" value="1"/>
</dbReference>
<keyword evidence="5 12" id="KW-0545">Nucleotide biosynthesis</keyword>
<dbReference type="AlphaFoldDB" id="A0A0W0ZWC9"/>
<keyword evidence="8 12" id="KW-0067">ATP-binding</keyword>
<dbReference type="EC" id="2.7.4.9" evidence="2 12"/>
<proteinExistence type="inferred from homology"/>
<sequence>MSSLSGKLIVIEGLEGAGKTTAINTITELLTERQIKTLTTREPGGTAIGEILRALIKNPDYRDVLDDRSELLLLYTARIQLFEEVIKPALLRGVWVIADRFELSTMAYQGGGRGLDQEIIHQLSSFALKGFKPDLIIYLDISPEEGMKRVKSRGVFDRIEQQSIDFFHRVHERYIRHVEMSTNAITIDARQPLYEVQQAIQKAINEFIERQG</sequence>
<evidence type="ECO:0000256" key="1">
    <source>
        <dbReference type="ARBA" id="ARBA00009776"/>
    </source>
</evidence>
<name>A0A0W0ZWC9_9GAMM</name>
<evidence type="ECO:0000256" key="5">
    <source>
        <dbReference type="ARBA" id="ARBA00022727"/>
    </source>
</evidence>
<dbReference type="Proteomes" id="UP000054693">
    <property type="component" value="Unassembled WGS sequence"/>
</dbReference>
<dbReference type="STRING" id="40335.Ltuc_0983"/>
<dbReference type="PATRIC" id="fig|40335.7.peg.1037"/>
<dbReference type="OrthoDB" id="9774907at2"/>
<comment type="function">
    <text evidence="11 12">Phosphorylation of dTMP to form dTDP in both de novo and salvage pathways of dTTP synthesis.</text>
</comment>
<dbReference type="InterPro" id="IPR018094">
    <property type="entry name" value="Thymidylate_kinase"/>
</dbReference>
<evidence type="ECO:0000256" key="11">
    <source>
        <dbReference type="ARBA" id="ARBA00057735"/>
    </source>
</evidence>
<keyword evidence="15" id="KW-1185">Reference proteome</keyword>
<dbReference type="InterPro" id="IPR027417">
    <property type="entry name" value="P-loop_NTPase"/>
</dbReference>
<protein>
    <recommendedName>
        <fullName evidence="3 12">Thymidylate kinase</fullName>
        <ecNumber evidence="2 12">2.7.4.9</ecNumber>
    </recommendedName>
    <alternativeName>
        <fullName evidence="9 12">dTMP kinase</fullName>
    </alternativeName>
</protein>
<evidence type="ECO:0000256" key="9">
    <source>
        <dbReference type="ARBA" id="ARBA00029962"/>
    </source>
</evidence>
<dbReference type="GO" id="GO:0006227">
    <property type="term" value="P:dUDP biosynthetic process"/>
    <property type="evidence" value="ECO:0007669"/>
    <property type="project" value="TreeGrafter"/>
</dbReference>
<evidence type="ECO:0000256" key="4">
    <source>
        <dbReference type="ARBA" id="ARBA00022679"/>
    </source>
</evidence>
<keyword evidence="7 12" id="KW-0418">Kinase</keyword>
<comment type="caution">
    <text evidence="14">The sequence shown here is derived from an EMBL/GenBank/DDBJ whole genome shotgun (WGS) entry which is preliminary data.</text>
</comment>
<evidence type="ECO:0000313" key="15">
    <source>
        <dbReference type="Proteomes" id="UP000054693"/>
    </source>
</evidence>
<gene>
    <name evidence="12 14" type="primary">tmk</name>
    <name evidence="14" type="ORF">Ltuc_0983</name>
</gene>
<dbReference type="RefSeq" id="WP_058520202.1">
    <property type="nucleotide sequence ID" value="NZ_CAAAIP010000001.1"/>
</dbReference>
<feature type="binding site" evidence="12">
    <location>
        <begin position="13"/>
        <end position="20"/>
    </location>
    <ligand>
        <name>ATP</name>
        <dbReference type="ChEBI" id="CHEBI:30616"/>
    </ligand>
</feature>
<dbReference type="EMBL" id="LNZA01000001">
    <property type="protein sequence ID" value="KTD73136.1"/>
    <property type="molecule type" value="Genomic_DNA"/>
</dbReference>
<evidence type="ECO:0000256" key="2">
    <source>
        <dbReference type="ARBA" id="ARBA00012980"/>
    </source>
</evidence>
<dbReference type="GO" id="GO:0004798">
    <property type="term" value="F:dTMP kinase activity"/>
    <property type="evidence" value="ECO:0007669"/>
    <property type="project" value="UniProtKB-UniRule"/>
</dbReference>
<dbReference type="CDD" id="cd01672">
    <property type="entry name" value="TMPK"/>
    <property type="match status" value="1"/>
</dbReference>
<organism evidence="14 15">
    <name type="scientific">Legionella tucsonensis</name>
    <dbReference type="NCBI Taxonomy" id="40335"/>
    <lineage>
        <taxon>Bacteria</taxon>
        <taxon>Pseudomonadati</taxon>
        <taxon>Pseudomonadota</taxon>
        <taxon>Gammaproteobacteria</taxon>
        <taxon>Legionellales</taxon>
        <taxon>Legionellaceae</taxon>
        <taxon>Legionella</taxon>
    </lineage>
</organism>
<evidence type="ECO:0000256" key="10">
    <source>
        <dbReference type="ARBA" id="ARBA00048743"/>
    </source>
</evidence>
<reference evidence="14 15" key="1">
    <citation type="submission" date="2015-11" db="EMBL/GenBank/DDBJ databases">
        <title>Genomic analysis of 38 Legionella species identifies large and diverse effector repertoires.</title>
        <authorList>
            <person name="Burstein D."/>
            <person name="Amaro F."/>
            <person name="Zusman T."/>
            <person name="Lifshitz Z."/>
            <person name="Cohen O."/>
            <person name="Gilbert J.A."/>
            <person name="Pupko T."/>
            <person name="Shuman H.A."/>
            <person name="Segal G."/>
        </authorList>
    </citation>
    <scope>NUCLEOTIDE SEQUENCE [LARGE SCALE GENOMIC DNA]</scope>
    <source>
        <strain evidence="14 15">ATCC 49180</strain>
    </source>
</reference>
<dbReference type="Gene3D" id="3.40.50.300">
    <property type="entry name" value="P-loop containing nucleotide triphosphate hydrolases"/>
    <property type="match status" value="1"/>
</dbReference>
<dbReference type="GO" id="GO:0005829">
    <property type="term" value="C:cytosol"/>
    <property type="evidence" value="ECO:0007669"/>
    <property type="project" value="TreeGrafter"/>
</dbReference>
<dbReference type="InterPro" id="IPR039430">
    <property type="entry name" value="Thymidylate_kin-like_dom"/>
</dbReference>
<dbReference type="GO" id="GO:0006233">
    <property type="term" value="P:dTDP biosynthetic process"/>
    <property type="evidence" value="ECO:0007669"/>
    <property type="project" value="InterPro"/>
</dbReference>
<evidence type="ECO:0000313" key="14">
    <source>
        <dbReference type="EMBL" id="KTD73136.1"/>
    </source>
</evidence>
<dbReference type="PANTHER" id="PTHR10344:SF4">
    <property type="entry name" value="UMP-CMP KINASE 2, MITOCHONDRIAL"/>
    <property type="match status" value="1"/>
</dbReference>
<dbReference type="FunFam" id="3.40.50.300:FF:000225">
    <property type="entry name" value="Thymidylate kinase"/>
    <property type="match status" value="1"/>
</dbReference>
<evidence type="ECO:0000256" key="6">
    <source>
        <dbReference type="ARBA" id="ARBA00022741"/>
    </source>
</evidence>
<evidence type="ECO:0000259" key="13">
    <source>
        <dbReference type="Pfam" id="PF02223"/>
    </source>
</evidence>